<dbReference type="RefSeq" id="WP_134755073.1">
    <property type="nucleotide sequence ID" value="NZ_MYFO02000015.1"/>
</dbReference>
<evidence type="ECO:0000313" key="5">
    <source>
        <dbReference type="Proteomes" id="UP000298246"/>
    </source>
</evidence>
<evidence type="ECO:0000256" key="2">
    <source>
        <dbReference type="SAM" id="Coils"/>
    </source>
</evidence>
<dbReference type="PANTHER" id="PTHR38432:SF1">
    <property type="entry name" value="TELA-LIKE PROTEIN SAOUHSC_01408"/>
    <property type="match status" value="1"/>
</dbReference>
<evidence type="ECO:0000256" key="1">
    <source>
        <dbReference type="ARBA" id="ARBA00005541"/>
    </source>
</evidence>
<reference evidence="4 5" key="1">
    <citation type="submission" date="2017-03" db="EMBL/GenBank/DDBJ databases">
        <title>Isolation of Levoglucosan Utilizing Bacteria.</title>
        <authorList>
            <person name="Arya A.S."/>
        </authorList>
    </citation>
    <scope>NUCLEOTIDE SEQUENCE [LARGE SCALE GENOMIC DNA]</scope>
    <source>
        <strain evidence="4 5">MEC069</strain>
    </source>
</reference>
<organism evidence="4 5">
    <name type="scientific">Paenibacillus athensensis</name>
    <dbReference type="NCBI Taxonomy" id="1967502"/>
    <lineage>
        <taxon>Bacteria</taxon>
        <taxon>Bacillati</taxon>
        <taxon>Bacillota</taxon>
        <taxon>Bacilli</taxon>
        <taxon>Bacillales</taxon>
        <taxon>Paenibacillaceae</taxon>
        <taxon>Paenibacillus</taxon>
    </lineage>
</organism>
<gene>
    <name evidence="4" type="ORF">B5M42_17380</name>
</gene>
<dbReference type="PANTHER" id="PTHR38432">
    <property type="entry name" value="TELA-LIKE PROTEIN SAOUHSC_01408"/>
    <property type="match status" value="1"/>
</dbReference>
<name>A0A4Y8PWL0_9BACL</name>
<dbReference type="Proteomes" id="UP000298246">
    <property type="component" value="Unassembled WGS sequence"/>
</dbReference>
<comment type="similarity">
    <text evidence="1">Belongs to the TelA family.</text>
</comment>
<keyword evidence="2" id="KW-0175">Coiled coil</keyword>
<feature type="coiled-coil region" evidence="2">
    <location>
        <begin position="295"/>
        <end position="322"/>
    </location>
</feature>
<proteinExistence type="inferred from homology"/>
<dbReference type="OrthoDB" id="2958429at2"/>
<dbReference type="EMBL" id="MYFO01000025">
    <property type="protein sequence ID" value="TFE85522.1"/>
    <property type="molecule type" value="Genomic_DNA"/>
</dbReference>
<sequence length="366" mass="40464">MSTQSVALKQEDQQKVVQEASAIIRKVSQSDTLTLDSLMDDIGKLGAKTQEKAGQTLKQLERPVNELMVGKANQLSSLILDLRNECEDLQKSKNVSLFGKLVRKTPLKNYIYKYQSVKTNVDAIVAGLRDGKDTLEEDMASMRTLKRSALEEIYALQYKISLGQQLQELFDREIANPENEARKAYLERGQRKVVSRILSMTEDIMLYNQAIAATDIINDTNDKLIDAVNNSIYKAANLITVSAMITMAIDNQMAIASAVEKNNQTIEEQFKRNAELLKTSSQKSGELVQKTAMSLESATQAINDLMQALDNAEKSNREIIASCKASTEKFAALNNAMSQKLGLESGKPSPAIQAAASSGEFDRILN</sequence>
<accession>A0A4Y8PWL0</accession>
<evidence type="ECO:0000313" key="4">
    <source>
        <dbReference type="EMBL" id="TFE85522.1"/>
    </source>
</evidence>
<dbReference type="InterPro" id="IPR008863">
    <property type="entry name" value="Toxic_anion-R_TelA"/>
</dbReference>
<protein>
    <submittedName>
        <fullName evidence="4">Tellurium resistance protein</fullName>
    </submittedName>
</protein>
<dbReference type="AlphaFoldDB" id="A0A4Y8PWL0"/>
<feature type="region of interest" description="Disordered" evidence="3">
    <location>
        <begin position="343"/>
        <end position="366"/>
    </location>
</feature>
<keyword evidence="5" id="KW-1185">Reference proteome</keyword>
<comment type="caution">
    <text evidence="4">The sequence shown here is derived from an EMBL/GenBank/DDBJ whole genome shotgun (WGS) entry which is preliminary data.</text>
</comment>
<evidence type="ECO:0000256" key="3">
    <source>
        <dbReference type="SAM" id="MobiDB-lite"/>
    </source>
</evidence>
<dbReference type="Pfam" id="PF05816">
    <property type="entry name" value="TelA"/>
    <property type="match status" value="1"/>
</dbReference>